<organism evidence="1">
    <name type="scientific">Anguilla anguilla</name>
    <name type="common">European freshwater eel</name>
    <name type="synonym">Muraena anguilla</name>
    <dbReference type="NCBI Taxonomy" id="7936"/>
    <lineage>
        <taxon>Eukaryota</taxon>
        <taxon>Metazoa</taxon>
        <taxon>Chordata</taxon>
        <taxon>Craniata</taxon>
        <taxon>Vertebrata</taxon>
        <taxon>Euteleostomi</taxon>
        <taxon>Actinopterygii</taxon>
        <taxon>Neopterygii</taxon>
        <taxon>Teleostei</taxon>
        <taxon>Anguilliformes</taxon>
        <taxon>Anguillidae</taxon>
        <taxon>Anguilla</taxon>
    </lineage>
</organism>
<proteinExistence type="predicted"/>
<sequence>MHTKYNQNAFYKKQSLADFNISRLI</sequence>
<reference evidence="1" key="1">
    <citation type="submission" date="2014-11" db="EMBL/GenBank/DDBJ databases">
        <authorList>
            <person name="Amaro Gonzalez C."/>
        </authorList>
    </citation>
    <scope>NUCLEOTIDE SEQUENCE</scope>
</reference>
<protein>
    <submittedName>
        <fullName evidence="1">Uncharacterized protein</fullName>
    </submittedName>
</protein>
<name>A0A0E9PRL5_ANGAN</name>
<accession>A0A0E9PRL5</accession>
<evidence type="ECO:0000313" key="1">
    <source>
        <dbReference type="EMBL" id="JAH07236.1"/>
    </source>
</evidence>
<reference evidence="1" key="2">
    <citation type="journal article" date="2015" name="Fish Shellfish Immunol.">
        <title>Early steps in the European eel (Anguilla anguilla)-Vibrio vulnificus interaction in the gills: Role of the RtxA13 toxin.</title>
        <authorList>
            <person name="Callol A."/>
            <person name="Pajuelo D."/>
            <person name="Ebbesson L."/>
            <person name="Teles M."/>
            <person name="MacKenzie S."/>
            <person name="Amaro C."/>
        </authorList>
    </citation>
    <scope>NUCLEOTIDE SEQUENCE</scope>
</reference>
<dbReference type="EMBL" id="GBXM01101341">
    <property type="protein sequence ID" value="JAH07236.1"/>
    <property type="molecule type" value="Transcribed_RNA"/>
</dbReference>
<dbReference type="AlphaFoldDB" id="A0A0E9PRL5"/>